<reference evidence="2" key="2">
    <citation type="submission" date="2010-11" db="EMBL/GenBank/DDBJ databases">
        <authorList>
            <consortium name="The Broad Institute Genome Sequencing Platform"/>
            <person name="Earl A."/>
            <person name="Ward D."/>
            <person name="Feldgarden M."/>
            <person name="Gevers D."/>
            <person name="Butler R."/>
            <person name="Young S.K."/>
            <person name="Zeng Q."/>
            <person name="Gargeya S."/>
            <person name="Fitzgerald M."/>
            <person name="Haas B."/>
            <person name="Abouelleil A."/>
            <person name="Alvarado L."/>
            <person name="Arachchi H.M."/>
            <person name="Berlin A."/>
            <person name="Brown A."/>
            <person name="Chapman S.B."/>
            <person name="Chen Z."/>
            <person name="Dunbar C."/>
            <person name="Freedman E."/>
            <person name="Gearin G."/>
            <person name="Gellesch M."/>
            <person name="Goldberg J."/>
            <person name="Griggs A."/>
            <person name="Gujja S."/>
            <person name="Heilman E."/>
            <person name="Heiman D."/>
            <person name="Howarth C."/>
            <person name="Larson L."/>
            <person name="Lui A."/>
            <person name="MacDonald P.J.P."/>
            <person name="Mehta T."/>
            <person name="Montmayeur A."/>
            <person name="Murphy C."/>
            <person name="Neiman D."/>
            <person name="Pearson M."/>
            <person name="Priest M."/>
            <person name="Roberts A."/>
            <person name="Saif S."/>
            <person name="Shea T."/>
            <person name="Shenoy N."/>
            <person name="Sisk P."/>
            <person name="Stolte C."/>
            <person name="Sykes S."/>
            <person name="White J."/>
            <person name="Yandava C."/>
            <person name="Wortman J."/>
            <person name="Nusbaum C."/>
            <person name="Birren B."/>
        </authorList>
    </citation>
    <scope>NUCLEOTIDE SEQUENCE</scope>
    <source>
        <strain evidence="2">P1A1 Lamole</strain>
    </source>
</reference>
<dbReference type="HOGENOM" id="CLU_519915_0_0_1"/>
<keyword evidence="4" id="KW-1185">Reference proteome</keyword>
<evidence type="ECO:0000313" key="3">
    <source>
        <dbReference type="EnsemblFungi" id="MVLG_01539T0"/>
    </source>
</evidence>
<feature type="compositionally biased region" description="Polar residues" evidence="1">
    <location>
        <begin position="415"/>
        <end position="434"/>
    </location>
</feature>
<dbReference type="EMBL" id="AEIJ01000148">
    <property type="status" value="NOT_ANNOTATED_CDS"/>
    <property type="molecule type" value="Genomic_DNA"/>
</dbReference>
<sequence length="524" mass="54623">MTFTHHVNMHATPTASTSSSPPLVSLSASPRGTRRTSMSSTRLAGAAGSDERRHIRQQLSTSPSGGTSSPLLASNGRTTAPSFLYLPPGISLARNGCSDHSSHQFIGSGSHTDRPGSNAPLTSNGARSIDHFGAPSLHPNAAPTPPLRTTIGFEPLLEAKPAASSSSSTSISRKLSSSSCSSSASSSCCASTSSTSNGPISSLASSVAASDDISTSPPSSSSSTTTKRTSSASRPAVPGEDPQLAAARRALWEDVNPPMMKKTTMSTHSNSGSDDSASMTPSAQACPVFDEDEKEVDNQAQEGSDTEDEPNPDTVPPHEPSHATLTPLASCLRSETPSRTPSTNSLSNGSPSGSFVRISREPPRAFTTYSAIDYERRGQGPVEKLSIKEWMELQGVREAVGVWSGRITANDWSEESSSINGMSTNGPGTESSEGSEPIIAIGKGHPSVATGVRRVASLPNSPMPLTLKDLPPPKRAISGPLLNDEDDHESTTTPQALKPGYYKGVRTVAHNVEPVEAPSSLWDD</sequence>
<feature type="region of interest" description="Disordered" evidence="1">
    <location>
        <begin position="463"/>
        <end position="499"/>
    </location>
</feature>
<reference evidence="2 4" key="3">
    <citation type="journal article" date="2015" name="BMC Genomics">
        <title>Sex and parasites: genomic and transcriptomic analysis of Microbotryum lychnidis-dioicae, the biotrophic and plant-castrating anther smut fungus.</title>
        <authorList>
            <person name="Perlin M.H."/>
            <person name="Amselem J."/>
            <person name="Fontanillas E."/>
            <person name="Toh S.S."/>
            <person name="Chen Z."/>
            <person name="Goldberg J."/>
            <person name="Duplessis S."/>
            <person name="Henrissat B."/>
            <person name="Young S."/>
            <person name="Zeng Q."/>
            <person name="Aguileta G."/>
            <person name="Petit E."/>
            <person name="Badouin H."/>
            <person name="Andrews J."/>
            <person name="Razeeq D."/>
            <person name="Gabaldon T."/>
            <person name="Quesneville H."/>
            <person name="Giraud T."/>
            <person name="Hood M.E."/>
            <person name="Schultz D.J."/>
            <person name="Cuomo C.A."/>
        </authorList>
    </citation>
    <scope>NUCLEOTIDE SEQUENCE [LARGE SCALE GENOMIC DNA]</scope>
    <source>
        <strain evidence="2">P1A1 Lamole</strain>
        <strain evidence="4">p1A1 Lamole</strain>
    </source>
</reference>
<feature type="compositionally biased region" description="Polar residues" evidence="1">
    <location>
        <begin position="333"/>
        <end position="353"/>
    </location>
</feature>
<dbReference type="AlphaFoldDB" id="U5H2F2"/>
<protein>
    <submittedName>
        <fullName evidence="2 3">Uncharacterized protein</fullName>
    </submittedName>
</protein>
<name>U5H2F2_USTV1</name>
<accession>U5H2F2</accession>
<feature type="compositionally biased region" description="Low complexity" evidence="1">
    <location>
        <begin position="208"/>
        <end position="236"/>
    </location>
</feature>
<feature type="region of interest" description="Disordered" evidence="1">
    <location>
        <begin position="254"/>
        <end position="362"/>
    </location>
</feature>
<feature type="compositionally biased region" description="Polar residues" evidence="1">
    <location>
        <begin position="263"/>
        <end position="283"/>
    </location>
</feature>
<feature type="region of interest" description="Disordered" evidence="1">
    <location>
        <begin position="1"/>
        <end position="75"/>
    </location>
</feature>
<organism evidence="2">
    <name type="scientific">Microbotryum lychnidis-dioicae (strain p1A1 Lamole / MvSl-1064)</name>
    <name type="common">Anther smut fungus</name>
    <dbReference type="NCBI Taxonomy" id="683840"/>
    <lineage>
        <taxon>Eukaryota</taxon>
        <taxon>Fungi</taxon>
        <taxon>Dikarya</taxon>
        <taxon>Basidiomycota</taxon>
        <taxon>Pucciniomycotina</taxon>
        <taxon>Microbotryomycetes</taxon>
        <taxon>Microbotryales</taxon>
        <taxon>Microbotryaceae</taxon>
        <taxon>Microbotryum</taxon>
    </lineage>
</organism>
<feature type="region of interest" description="Disordered" evidence="1">
    <location>
        <begin position="98"/>
        <end position="149"/>
    </location>
</feature>
<gene>
    <name evidence="2" type="ORF">MVLG_01539</name>
</gene>
<feature type="compositionally biased region" description="Low complexity" evidence="1">
    <location>
        <begin position="57"/>
        <end position="71"/>
    </location>
</feature>
<dbReference type="EMBL" id="GL541651">
    <property type="protein sequence ID" value="KDE08275.1"/>
    <property type="molecule type" value="Genomic_DNA"/>
</dbReference>
<feature type="region of interest" description="Disordered" evidence="1">
    <location>
        <begin position="161"/>
        <end position="186"/>
    </location>
</feature>
<evidence type="ECO:0000313" key="2">
    <source>
        <dbReference type="EMBL" id="KDE08275.1"/>
    </source>
</evidence>
<dbReference type="OrthoDB" id="2536933at2759"/>
<feature type="region of interest" description="Disordered" evidence="1">
    <location>
        <begin position="414"/>
        <end position="434"/>
    </location>
</feature>
<feature type="compositionally biased region" description="Low complexity" evidence="1">
    <location>
        <begin position="11"/>
        <end position="42"/>
    </location>
</feature>
<feature type="compositionally biased region" description="Low complexity" evidence="1">
    <location>
        <begin position="163"/>
        <end position="186"/>
    </location>
</feature>
<evidence type="ECO:0000256" key="1">
    <source>
        <dbReference type="SAM" id="MobiDB-lite"/>
    </source>
</evidence>
<reference evidence="4" key="1">
    <citation type="submission" date="2010-11" db="EMBL/GenBank/DDBJ databases">
        <title>The genome sequence of Microbotryum violaceum strain p1A1 Lamole.</title>
        <authorList>
            <person name="Cuomo C."/>
            <person name="Perlin M."/>
            <person name="Young S.K."/>
            <person name="Zeng Q."/>
            <person name="Gargeya S."/>
            <person name="Alvarado L."/>
            <person name="Berlin A."/>
            <person name="Chapman S.B."/>
            <person name="Chen Z."/>
            <person name="Freedman E."/>
            <person name="Gellesch M."/>
            <person name="Goldberg J."/>
            <person name="Griggs A."/>
            <person name="Gujja S."/>
            <person name="Heilman E."/>
            <person name="Heiman D."/>
            <person name="Howarth C."/>
            <person name="Mehta T."/>
            <person name="Neiman D."/>
            <person name="Pearson M."/>
            <person name="Roberts A."/>
            <person name="Saif S."/>
            <person name="Shea T."/>
            <person name="Shenoy N."/>
            <person name="Sisk P."/>
            <person name="Stolte C."/>
            <person name="Sykes S."/>
            <person name="White J."/>
            <person name="Yandava C."/>
            <person name="Haas B."/>
            <person name="Nusbaum C."/>
            <person name="Birren B."/>
        </authorList>
    </citation>
    <scope>NUCLEOTIDE SEQUENCE [LARGE SCALE GENOMIC DNA]</scope>
    <source>
        <strain evidence="4">p1A1 Lamole</strain>
    </source>
</reference>
<reference evidence="3" key="4">
    <citation type="submission" date="2015-06" db="UniProtKB">
        <authorList>
            <consortium name="EnsemblFungi"/>
        </authorList>
    </citation>
    <scope>IDENTIFICATION</scope>
</reference>
<dbReference type="InParanoid" id="U5H2F2"/>
<dbReference type="Proteomes" id="UP000017200">
    <property type="component" value="Unassembled WGS sequence"/>
</dbReference>
<evidence type="ECO:0000313" key="4">
    <source>
        <dbReference type="Proteomes" id="UP000017200"/>
    </source>
</evidence>
<proteinExistence type="predicted"/>
<feature type="region of interest" description="Disordered" evidence="1">
    <location>
        <begin position="208"/>
        <end position="242"/>
    </location>
</feature>
<dbReference type="EnsemblFungi" id="MVLG_01539T0">
    <property type="protein sequence ID" value="MVLG_01539T0"/>
    <property type="gene ID" value="MVLG_01539"/>
</dbReference>